<gene>
    <name evidence="2" type="ORF">HFP15_05540</name>
</gene>
<sequence length="58" mass="6601">MTTPQVLDNEVPTAEPQHDNESQWLLDPRVAELKPEGAPGKRKRRARKPVPVADRIFD</sequence>
<organism evidence="2 3">
    <name type="scientific">Amycolatopsis acididurans</name>
    <dbReference type="NCBI Taxonomy" id="2724524"/>
    <lineage>
        <taxon>Bacteria</taxon>
        <taxon>Bacillati</taxon>
        <taxon>Actinomycetota</taxon>
        <taxon>Actinomycetes</taxon>
        <taxon>Pseudonocardiales</taxon>
        <taxon>Pseudonocardiaceae</taxon>
        <taxon>Amycolatopsis</taxon>
    </lineage>
</organism>
<dbReference type="RefSeq" id="WP_168512101.1">
    <property type="nucleotide sequence ID" value="NZ_JAAXLS010000002.1"/>
</dbReference>
<feature type="region of interest" description="Disordered" evidence="1">
    <location>
        <begin position="1"/>
        <end position="58"/>
    </location>
</feature>
<proteinExistence type="predicted"/>
<evidence type="ECO:0000313" key="2">
    <source>
        <dbReference type="EMBL" id="NKQ52339.1"/>
    </source>
</evidence>
<dbReference type="Proteomes" id="UP000715441">
    <property type="component" value="Unassembled WGS sequence"/>
</dbReference>
<protein>
    <submittedName>
        <fullName evidence="2">Uncharacterized protein</fullName>
    </submittedName>
</protein>
<feature type="compositionally biased region" description="Low complexity" evidence="1">
    <location>
        <begin position="49"/>
        <end position="58"/>
    </location>
</feature>
<keyword evidence="3" id="KW-1185">Reference proteome</keyword>
<name>A0ABX1IY06_9PSEU</name>
<comment type="caution">
    <text evidence="2">The sequence shown here is derived from an EMBL/GenBank/DDBJ whole genome shotgun (WGS) entry which is preliminary data.</text>
</comment>
<evidence type="ECO:0000256" key="1">
    <source>
        <dbReference type="SAM" id="MobiDB-lite"/>
    </source>
</evidence>
<accession>A0ABX1IY06</accession>
<evidence type="ECO:0000313" key="3">
    <source>
        <dbReference type="Proteomes" id="UP000715441"/>
    </source>
</evidence>
<reference evidence="2 3" key="1">
    <citation type="submission" date="2020-04" db="EMBL/GenBank/DDBJ databases">
        <title>Novel species.</title>
        <authorList>
            <person name="Teo W.F.A."/>
            <person name="Lipun K."/>
            <person name="Srisuk N."/>
            <person name="Duangmal K."/>
        </authorList>
    </citation>
    <scope>NUCLEOTIDE SEQUENCE [LARGE SCALE GENOMIC DNA]</scope>
    <source>
        <strain evidence="2 3">K13G38</strain>
    </source>
</reference>
<dbReference type="EMBL" id="JAAXLS010000002">
    <property type="protein sequence ID" value="NKQ52339.1"/>
    <property type="molecule type" value="Genomic_DNA"/>
</dbReference>